<dbReference type="AlphaFoldDB" id="A0A0A9XN61"/>
<gene>
    <name evidence="1" type="primary">npr</name>
    <name evidence="1" type="ORF">CM83_101331</name>
    <name evidence="2" type="ORF">g.99763</name>
</gene>
<evidence type="ECO:0000313" key="1">
    <source>
        <dbReference type="EMBL" id="JAG20263.1"/>
    </source>
</evidence>
<reference evidence="1" key="1">
    <citation type="journal article" date="2014" name="PLoS ONE">
        <title>Transcriptome-Based Identification of ABC Transporters in the Western Tarnished Plant Bug Lygus hesperus.</title>
        <authorList>
            <person name="Hull J.J."/>
            <person name="Chaney K."/>
            <person name="Geib S.M."/>
            <person name="Fabrick J.A."/>
            <person name="Brent C.S."/>
            <person name="Walsh D."/>
            <person name="Lavine L.C."/>
        </authorList>
    </citation>
    <scope>NUCLEOTIDE SEQUENCE</scope>
</reference>
<organism evidence="1">
    <name type="scientific">Lygus hesperus</name>
    <name type="common">Western plant bug</name>
    <dbReference type="NCBI Taxonomy" id="30085"/>
    <lineage>
        <taxon>Eukaryota</taxon>
        <taxon>Metazoa</taxon>
        <taxon>Ecdysozoa</taxon>
        <taxon>Arthropoda</taxon>
        <taxon>Hexapoda</taxon>
        <taxon>Insecta</taxon>
        <taxon>Pterygota</taxon>
        <taxon>Neoptera</taxon>
        <taxon>Paraneoptera</taxon>
        <taxon>Hemiptera</taxon>
        <taxon>Heteroptera</taxon>
        <taxon>Panheteroptera</taxon>
        <taxon>Cimicomorpha</taxon>
        <taxon>Miridae</taxon>
        <taxon>Mirini</taxon>
        <taxon>Lygus</taxon>
    </lineage>
</organism>
<sequence>NWIEPAHPSLLLVKEGDSEVVLFVKPTKDTTGNDLPIIIHVEWENKLKQVFPLTLKNVTCVGKWNTLVSESTWLVNLAPNCKGSFKLCITVLSAATSYPMKFVLSAKKAEP</sequence>
<dbReference type="EMBL" id="GDHC01018746">
    <property type="protein sequence ID" value="JAP99882.1"/>
    <property type="molecule type" value="Transcribed_RNA"/>
</dbReference>
<protein>
    <submittedName>
        <fullName evidence="1">Mycolysin</fullName>
    </submittedName>
</protein>
<dbReference type="EMBL" id="GBHO01023341">
    <property type="protein sequence ID" value="JAG20263.1"/>
    <property type="molecule type" value="Transcribed_RNA"/>
</dbReference>
<feature type="non-terminal residue" evidence="1">
    <location>
        <position position="111"/>
    </location>
</feature>
<evidence type="ECO:0000313" key="2">
    <source>
        <dbReference type="EMBL" id="JAP99882.1"/>
    </source>
</evidence>
<feature type="non-terminal residue" evidence="1">
    <location>
        <position position="1"/>
    </location>
</feature>
<name>A0A0A9XN61_LYGHE</name>
<accession>A0A0A9XN61</accession>
<reference evidence="2" key="3">
    <citation type="journal article" date="2016" name="Gigascience">
        <title>De novo construction of an expanded transcriptome assembly for the western tarnished plant bug, Lygus hesperus.</title>
        <authorList>
            <person name="Tassone E.E."/>
            <person name="Geib S.M."/>
            <person name="Hall B."/>
            <person name="Fabrick J.A."/>
            <person name="Brent C.S."/>
            <person name="Hull J.J."/>
        </authorList>
    </citation>
    <scope>NUCLEOTIDE SEQUENCE</scope>
</reference>
<reference evidence="1" key="2">
    <citation type="submission" date="2014-07" db="EMBL/GenBank/DDBJ databases">
        <authorList>
            <person name="Hull J."/>
        </authorList>
    </citation>
    <scope>NUCLEOTIDE SEQUENCE</scope>
</reference>
<proteinExistence type="predicted"/>